<comment type="caution">
    <text evidence="1">The sequence shown here is derived from an EMBL/GenBank/DDBJ whole genome shotgun (WGS) entry which is preliminary data.</text>
</comment>
<dbReference type="PIRSF" id="PIRSF031796">
    <property type="entry name" value="UPC031796"/>
    <property type="match status" value="1"/>
</dbReference>
<accession>A0ABW3JCI4</accession>
<dbReference type="Pfam" id="PF06319">
    <property type="entry name" value="MmcB-like"/>
    <property type="match status" value="1"/>
</dbReference>
<reference evidence="2" key="1">
    <citation type="journal article" date="2019" name="Int. J. Syst. Evol. Microbiol.">
        <title>The Global Catalogue of Microorganisms (GCM) 10K type strain sequencing project: providing services to taxonomists for standard genome sequencing and annotation.</title>
        <authorList>
            <consortium name="The Broad Institute Genomics Platform"/>
            <consortium name="The Broad Institute Genome Sequencing Center for Infectious Disease"/>
            <person name="Wu L."/>
            <person name="Ma J."/>
        </authorList>
    </citation>
    <scope>NUCLEOTIDE SEQUENCE [LARGE SCALE GENOMIC DNA]</scope>
    <source>
        <strain evidence="2">CCUG 61697</strain>
    </source>
</reference>
<keyword evidence="2" id="KW-1185">Reference proteome</keyword>
<name>A0ABW3JCI4_9HYPH</name>
<protein>
    <submittedName>
        <fullName evidence="1">MmcB family DNA repair protein</fullName>
    </submittedName>
</protein>
<dbReference type="RefSeq" id="WP_379090793.1">
    <property type="nucleotide sequence ID" value="NZ_JBHTJO010000002.1"/>
</dbReference>
<sequence length="162" mass="17936">MLKGRLAEQEDDPVLCPDGRQSPAAAALQRGVCRTLRTLGHSVITELTLAGGRRADVVGLSPSGDIWIVEIKSCLADFQADAKWADYYDHCDRLYFAVAPDFPHEVIPEETGLILADRFGAEVMREPDEFRLTAARRKAMTLCFARTAALRLQRALDPFCGE</sequence>
<proteinExistence type="predicted"/>
<dbReference type="Proteomes" id="UP001597102">
    <property type="component" value="Unassembled WGS sequence"/>
</dbReference>
<gene>
    <name evidence="1" type="ORF">ACFQ2F_13160</name>
</gene>
<evidence type="ECO:0000313" key="2">
    <source>
        <dbReference type="Proteomes" id="UP001597102"/>
    </source>
</evidence>
<organism evidence="1 2">
    <name type="scientific">Methyloligella solikamskensis</name>
    <dbReference type="NCBI Taxonomy" id="1177756"/>
    <lineage>
        <taxon>Bacteria</taxon>
        <taxon>Pseudomonadati</taxon>
        <taxon>Pseudomonadota</taxon>
        <taxon>Alphaproteobacteria</taxon>
        <taxon>Hyphomicrobiales</taxon>
        <taxon>Hyphomicrobiaceae</taxon>
        <taxon>Methyloligella</taxon>
    </lineage>
</organism>
<evidence type="ECO:0000313" key="1">
    <source>
        <dbReference type="EMBL" id="MFD0988047.1"/>
    </source>
</evidence>
<dbReference type="InterPro" id="IPR009394">
    <property type="entry name" value="MmcB-like"/>
</dbReference>
<dbReference type="EMBL" id="JBHTJO010000002">
    <property type="protein sequence ID" value="MFD0988047.1"/>
    <property type="molecule type" value="Genomic_DNA"/>
</dbReference>